<accession>A0ABP0FE74</accession>
<dbReference type="InterPro" id="IPR036028">
    <property type="entry name" value="SH3-like_dom_sf"/>
</dbReference>
<keyword evidence="7" id="KW-1185">Reference proteome</keyword>
<keyword evidence="1 3" id="KW-0328">Glycosyltransferase</keyword>
<dbReference type="PROSITE" id="PS51659">
    <property type="entry name" value="GT23"/>
    <property type="match status" value="1"/>
</dbReference>
<keyword evidence="4" id="KW-0812">Transmembrane</keyword>
<feature type="domain" description="GT23" evidence="5">
    <location>
        <begin position="168"/>
        <end position="458"/>
    </location>
</feature>
<dbReference type="Gene3D" id="2.30.30.40">
    <property type="entry name" value="SH3 Domains"/>
    <property type="match status" value="1"/>
</dbReference>
<evidence type="ECO:0000313" key="7">
    <source>
        <dbReference type="Proteomes" id="UP001642483"/>
    </source>
</evidence>
<keyword evidence="4" id="KW-0472">Membrane</keyword>
<feature type="transmembrane region" description="Helical" evidence="4">
    <location>
        <begin position="12"/>
        <end position="31"/>
    </location>
</feature>
<dbReference type="CDD" id="cd11300">
    <property type="entry name" value="Fut8_like"/>
    <property type="match status" value="1"/>
</dbReference>
<sequence>MTFSTMYKTIQLKSIFNLFLLTIFISVTVYVTNNEKRFETAMPILRNLAPTKFEISNLKISPMSSYDETQYEQRLALLSDYRQVIKKIFVEARQVKRFTQTLFQDSPSKRSELEDDFSRHVVPFNDLIYNIKTLGDVIIKESEKELAQLGEIVQKQIHELQNPKNCKTARKLICDSGKTCGTGCSFHHFAYCLFVALGTNRTMIWGSTISNSLEGIKEVFLPLSETCQKVDEVGVVNWHSDRSSNPTPDNVPVIKVAAKLQDTSFKPFTIPADLKERVVKLHNDPNVWWIGQIMRYLFRGQPWVMEIVQDIKEKFQIKQPYASIHVRRTDKVSLHLAPAHELSDYMDHVTEWFNDYERFHARKVPRKVYIASDDQTVIEEAIAKFPNYEFAHYWLGKKHKSSTTTSRKSLDGLLAIVCDVILLSEGDYFVGTYSSNVGTLVKQLMDSRKDALFSAHSLDLDMRYGSLKAERSCKPLFEAIADHAPGDASEISLKTGDQIEYFPTKQDFSYKVFGKNRRTGESGLFPLHKTKQVLVTAPYPGYNFTLG</sequence>
<organism evidence="6 7">
    <name type="scientific">Clavelina lepadiformis</name>
    <name type="common">Light-bulb sea squirt</name>
    <name type="synonym">Ascidia lepadiformis</name>
    <dbReference type="NCBI Taxonomy" id="159417"/>
    <lineage>
        <taxon>Eukaryota</taxon>
        <taxon>Metazoa</taxon>
        <taxon>Chordata</taxon>
        <taxon>Tunicata</taxon>
        <taxon>Ascidiacea</taxon>
        <taxon>Aplousobranchia</taxon>
        <taxon>Clavelinidae</taxon>
        <taxon>Clavelina</taxon>
    </lineage>
</organism>
<dbReference type="InterPro" id="IPR045573">
    <property type="entry name" value="Fut8_N_cat"/>
</dbReference>
<gene>
    <name evidence="6" type="ORF">CVLEPA_LOCUS7700</name>
</gene>
<dbReference type="SUPFAM" id="SSF50044">
    <property type="entry name" value="SH3-domain"/>
    <property type="match status" value="1"/>
</dbReference>
<dbReference type="EMBL" id="CAWYQH010000046">
    <property type="protein sequence ID" value="CAK8677701.1"/>
    <property type="molecule type" value="Genomic_DNA"/>
</dbReference>
<evidence type="ECO:0000256" key="3">
    <source>
        <dbReference type="PROSITE-ProRule" id="PRU00992"/>
    </source>
</evidence>
<keyword evidence="4" id="KW-1133">Transmembrane helix</keyword>
<name>A0ABP0FE74_CLALP</name>
<evidence type="ECO:0000313" key="6">
    <source>
        <dbReference type="EMBL" id="CAK8677701.1"/>
    </source>
</evidence>
<reference evidence="6 7" key="1">
    <citation type="submission" date="2024-02" db="EMBL/GenBank/DDBJ databases">
        <authorList>
            <person name="Daric V."/>
            <person name="Darras S."/>
        </authorList>
    </citation>
    <scope>NUCLEOTIDE SEQUENCE [LARGE SCALE GENOMIC DNA]</scope>
</reference>
<dbReference type="PANTHER" id="PTHR13132:SF29">
    <property type="entry name" value="ALPHA-(1,6)-FUCOSYLTRANSFERASE"/>
    <property type="match status" value="1"/>
</dbReference>
<feature type="region of interest" description="Important for donor substrate binding" evidence="3">
    <location>
        <begin position="327"/>
        <end position="328"/>
    </location>
</feature>
<keyword evidence="2 3" id="KW-0808">Transferase</keyword>
<evidence type="ECO:0000256" key="4">
    <source>
        <dbReference type="SAM" id="Phobius"/>
    </source>
</evidence>
<proteinExistence type="inferred from homology"/>
<evidence type="ECO:0000259" key="5">
    <source>
        <dbReference type="PROSITE" id="PS51659"/>
    </source>
</evidence>
<comment type="similarity">
    <text evidence="3">Belongs to the glycosyltransferase 23 family.</text>
</comment>
<comment type="caution">
    <text evidence="6">The sequence shown here is derived from an EMBL/GenBank/DDBJ whole genome shotgun (WGS) entry which is preliminary data.</text>
</comment>
<dbReference type="Proteomes" id="UP001642483">
    <property type="component" value="Unassembled WGS sequence"/>
</dbReference>
<dbReference type="Gene3D" id="3.40.50.11350">
    <property type="match status" value="1"/>
</dbReference>
<dbReference type="Pfam" id="PF19745">
    <property type="entry name" value="FUT8_N_cat"/>
    <property type="match status" value="1"/>
</dbReference>
<evidence type="ECO:0000256" key="1">
    <source>
        <dbReference type="ARBA" id="ARBA00022676"/>
    </source>
</evidence>
<dbReference type="InterPro" id="IPR027350">
    <property type="entry name" value="GT23_dom"/>
</dbReference>
<evidence type="ECO:0000256" key="2">
    <source>
        <dbReference type="ARBA" id="ARBA00022679"/>
    </source>
</evidence>
<dbReference type="PANTHER" id="PTHR13132">
    <property type="entry name" value="ALPHA- 1,6 -FUCOSYLTRANSFERASE"/>
    <property type="match status" value="1"/>
</dbReference>
<protein>
    <recommendedName>
        <fullName evidence="5">GT23 domain-containing protein</fullName>
    </recommendedName>
</protein>